<comment type="caution">
    <text evidence="1">The sequence shown here is derived from an EMBL/GenBank/DDBJ whole genome shotgun (WGS) entry which is preliminary data.</text>
</comment>
<accession>A0A5C4M3U4</accession>
<protein>
    <recommendedName>
        <fullName evidence="3">Glycoside hydrolase family 15 protein</fullName>
    </recommendedName>
</protein>
<reference evidence="1 2" key="1">
    <citation type="submission" date="2019-06" db="EMBL/GenBank/DDBJ databases">
        <title>Amycolatopsis alkalitolerans sp. nov., isolated from Gastrodia elata Blume.</title>
        <authorList>
            <person name="Narsing Rao M.P."/>
            <person name="Li W.J."/>
        </authorList>
    </citation>
    <scope>NUCLEOTIDE SEQUENCE [LARGE SCALE GENOMIC DNA]</scope>
    <source>
        <strain evidence="1 2">SYSUP0005</strain>
    </source>
</reference>
<dbReference type="InterPro" id="IPR008928">
    <property type="entry name" value="6-hairpin_glycosidase_sf"/>
</dbReference>
<evidence type="ECO:0000313" key="1">
    <source>
        <dbReference type="EMBL" id="TNC25785.1"/>
    </source>
</evidence>
<dbReference type="Gene3D" id="1.50.10.10">
    <property type="match status" value="1"/>
</dbReference>
<dbReference type="AlphaFoldDB" id="A0A5C4M3U4"/>
<organism evidence="1 2">
    <name type="scientific">Amycolatopsis alkalitolerans</name>
    <dbReference type="NCBI Taxonomy" id="2547244"/>
    <lineage>
        <taxon>Bacteria</taxon>
        <taxon>Bacillati</taxon>
        <taxon>Actinomycetota</taxon>
        <taxon>Actinomycetes</taxon>
        <taxon>Pseudonocardiales</taxon>
        <taxon>Pseudonocardiaceae</taxon>
        <taxon>Amycolatopsis</taxon>
    </lineage>
</organism>
<evidence type="ECO:0000313" key="2">
    <source>
        <dbReference type="Proteomes" id="UP000305546"/>
    </source>
</evidence>
<dbReference type="RefSeq" id="WP_139097170.1">
    <property type="nucleotide sequence ID" value="NZ_VDFW01000010.1"/>
</dbReference>
<dbReference type="OrthoDB" id="3664650at2"/>
<sequence length="498" mass="52333">MTTLDTAVAGGLIGDGQHAALVGTDGRIRVGARAGSGVETIALLPDSARCTRQYYLPETAVLVTELRCAGGLVEVTDAFTVPAGTDLAVAGHGELLRHVRVLEGSASLRLSLRQSAGVRADWFGGGLRLRAAPMDPALHLLASHPLDRLRTGVDAAGEDLWLLVRWHPRAGRMRHVHPRRLLEDTATAWRRWCTGISYHGPHRDLVRRSALTLRLLPHEQAATVARSAVALRRLGLSADADSALAAVLDAAESHSGYSPQDADAPGDVLDCAYQWAAHGGTIDEPLWTRLSAPVEAARRFPATPAPMQVLALRQIALDRAARLAAETHLPGDPAAWSARAAELTDRILAGGWDDDQECLTDRLGPGGRLDAALLALPARGVVPAGHPRLAATARAVRRRLTAPNGLVSAGVNRPGRTSPGRTLCLADALLAMGEVDAAGELYDKVCAHAGPLGLLPEEIDQDTGAFAGACPHALSHAGLISTGLALAAHCRAPETKPS</sequence>
<dbReference type="PANTHER" id="PTHR31616:SF0">
    <property type="entry name" value="GLUCAN 1,4-ALPHA-GLUCOSIDASE"/>
    <property type="match status" value="1"/>
</dbReference>
<dbReference type="GO" id="GO:0005975">
    <property type="term" value="P:carbohydrate metabolic process"/>
    <property type="evidence" value="ECO:0007669"/>
    <property type="project" value="InterPro"/>
</dbReference>
<dbReference type="EMBL" id="VDFW01000010">
    <property type="protein sequence ID" value="TNC25785.1"/>
    <property type="molecule type" value="Genomic_DNA"/>
</dbReference>
<dbReference type="PANTHER" id="PTHR31616">
    <property type="entry name" value="TREHALASE"/>
    <property type="match status" value="1"/>
</dbReference>
<dbReference type="SUPFAM" id="SSF48208">
    <property type="entry name" value="Six-hairpin glycosidases"/>
    <property type="match status" value="1"/>
</dbReference>
<keyword evidence="2" id="KW-1185">Reference proteome</keyword>
<gene>
    <name evidence="1" type="ORF">FG385_14160</name>
</gene>
<evidence type="ECO:0008006" key="3">
    <source>
        <dbReference type="Google" id="ProtNLM"/>
    </source>
</evidence>
<dbReference type="Proteomes" id="UP000305546">
    <property type="component" value="Unassembled WGS sequence"/>
</dbReference>
<proteinExistence type="predicted"/>
<dbReference type="GO" id="GO:0004553">
    <property type="term" value="F:hydrolase activity, hydrolyzing O-glycosyl compounds"/>
    <property type="evidence" value="ECO:0007669"/>
    <property type="project" value="TreeGrafter"/>
</dbReference>
<name>A0A5C4M3U4_9PSEU</name>
<dbReference type="InterPro" id="IPR012341">
    <property type="entry name" value="6hp_glycosidase-like_sf"/>
</dbReference>